<feature type="transmembrane region" description="Helical" evidence="1">
    <location>
        <begin position="122"/>
        <end position="142"/>
    </location>
</feature>
<feature type="transmembrane region" description="Helical" evidence="1">
    <location>
        <begin position="329"/>
        <end position="347"/>
    </location>
</feature>
<proteinExistence type="predicted"/>
<feature type="transmembrane region" description="Helical" evidence="1">
    <location>
        <begin position="393"/>
        <end position="414"/>
    </location>
</feature>
<dbReference type="Pfam" id="PF03390">
    <property type="entry name" value="2HCT"/>
    <property type="match status" value="1"/>
</dbReference>
<name>A0ABY7M3K0_9MOLU</name>
<feature type="transmembrane region" description="Helical" evidence="1">
    <location>
        <begin position="41"/>
        <end position="60"/>
    </location>
</feature>
<protein>
    <submittedName>
        <fullName evidence="2">2-hydroxycarboxylate transporter family protein</fullName>
    </submittedName>
</protein>
<reference evidence="2" key="1">
    <citation type="submission" date="2022-12" db="EMBL/GenBank/DDBJ databases">
        <title>Genomic Characterization of Candidatus Phytoplasma sacchari in China.</title>
        <authorList>
            <person name="Zhang R.-Y."/>
        </authorList>
    </citation>
    <scope>NUCLEOTIDE SEQUENCE [LARGE SCALE GENOMIC DNA]</scope>
    <source>
        <strain evidence="2">SCWL1</strain>
    </source>
</reference>
<evidence type="ECO:0000256" key="1">
    <source>
        <dbReference type="SAM" id="Phobius"/>
    </source>
</evidence>
<dbReference type="Proteomes" id="UP001210120">
    <property type="component" value="Chromosome"/>
</dbReference>
<evidence type="ECO:0000313" key="3">
    <source>
        <dbReference type="Proteomes" id="UP001210120"/>
    </source>
</evidence>
<feature type="transmembrane region" description="Helical" evidence="1">
    <location>
        <begin position="235"/>
        <end position="253"/>
    </location>
</feature>
<feature type="transmembrane region" description="Helical" evidence="1">
    <location>
        <begin position="458"/>
        <end position="479"/>
    </location>
</feature>
<feature type="transmembrane region" description="Helical" evidence="1">
    <location>
        <begin position="9"/>
        <end position="29"/>
    </location>
</feature>
<sequence length="484" mass="52813">MKTTKKNKIFGLPIVIIFIFLFINILHIATSFNSENSSFDYSFHSIISMLSFTMCLAALFKIIGEKTPILKDIGGGSILCILVPAFIFNYKFKYLNDSFAIFQSEFKEKAKFLNSNYTTNGVGIGFSDLFVSFLVAGSLLSIPKDIIKSTLKKFLPLVLISLTISATIVGLLGVLLNPIKGIDAIQGCDAGKFANAIFFIFVPISSGGITCGIVPLTQIFSQGNVGYIDLYRSHILSSLLIGGISSVIFGGLIKKFFGNSKYNNPKGLLEKNHHANKEIKKEKTIKKDKTENLNISDITNGLFLVFCFYIISNIIKKFIVIIIPSIKNYMPPTIVFLVVIIMFIKILNLIPEYFTNCINKSSELITKTFSYSILVIVGIGTDINKIISSVNNISFLITCLLCVIATALSAAIIGNKIGYYPVQSSISAGLCANSIGGAGNLAILEAASEQKLLPYAQISTRIGGDIVVIIASILFPIVFKNLPK</sequence>
<feature type="transmembrane region" description="Helical" evidence="1">
    <location>
        <begin position="302"/>
        <end position="323"/>
    </location>
</feature>
<keyword evidence="1" id="KW-1133">Transmembrane helix</keyword>
<evidence type="ECO:0000313" key="2">
    <source>
        <dbReference type="EMBL" id="WBL31565.1"/>
    </source>
</evidence>
<dbReference type="PANTHER" id="PTHR40033">
    <property type="entry name" value="NA(+)-MALATE SYMPORTER"/>
    <property type="match status" value="1"/>
</dbReference>
<organism evidence="2 3">
    <name type="scientific">Candidatus Phytoplasma sacchari</name>
    <dbReference type="NCBI Taxonomy" id="2609813"/>
    <lineage>
        <taxon>Bacteria</taxon>
        <taxon>Bacillati</taxon>
        <taxon>Mycoplasmatota</taxon>
        <taxon>Mollicutes</taxon>
        <taxon>Acholeplasmatales</taxon>
        <taxon>Acholeplasmataceae</taxon>
        <taxon>Candidatus Phytoplasma</taxon>
        <taxon>16SrXI (Rice yellow dwarf group)</taxon>
    </lineage>
</organism>
<keyword evidence="1" id="KW-0472">Membrane</keyword>
<dbReference type="EMBL" id="CP115156">
    <property type="protein sequence ID" value="WBL31565.1"/>
    <property type="molecule type" value="Genomic_DNA"/>
</dbReference>
<gene>
    <name evidence="2" type="ORF">O7R10_00680</name>
</gene>
<keyword evidence="3" id="KW-1185">Reference proteome</keyword>
<dbReference type="PANTHER" id="PTHR40033:SF1">
    <property type="entry name" value="CITRATE-SODIUM SYMPORTER"/>
    <property type="match status" value="1"/>
</dbReference>
<keyword evidence="1" id="KW-0812">Transmembrane</keyword>
<dbReference type="InterPro" id="IPR004679">
    <property type="entry name" value="2-OHcarboxylate_transport"/>
</dbReference>
<feature type="transmembrane region" description="Helical" evidence="1">
    <location>
        <begin position="154"/>
        <end position="176"/>
    </location>
</feature>
<accession>A0ABY7M3K0</accession>